<feature type="transmembrane region" description="Helical" evidence="1">
    <location>
        <begin position="293"/>
        <end position="316"/>
    </location>
</feature>
<evidence type="ECO:0000256" key="1">
    <source>
        <dbReference type="SAM" id="Phobius"/>
    </source>
</evidence>
<dbReference type="InterPro" id="IPR049576">
    <property type="entry name" value="HDC-like"/>
</dbReference>
<accession>A0ABW5RZD5</accession>
<keyword evidence="1" id="KW-0812">Transmembrane</keyword>
<feature type="transmembrane region" description="Helical" evidence="1">
    <location>
        <begin position="88"/>
        <end position="110"/>
    </location>
</feature>
<name>A0ABW5RZD5_9BACL</name>
<feature type="transmembrane region" description="Helical" evidence="1">
    <location>
        <begin position="239"/>
        <end position="257"/>
    </location>
</feature>
<dbReference type="CDD" id="cd21416">
    <property type="entry name" value="HDC_protein"/>
    <property type="match status" value="1"/>
</dbReference>
<organism evidence="2 3">
    <name type="scientific">Sporolactobacillus shoreicorticis</name>
    <dbReference type="NCBI Taxonomy" id="1923877"/>
    <lineage>
        <taxon>Bacteria</taxon>
        <taxon>Bacillati</taxon>
        <taxon>Bacillota</taxon>
        <taxon>Bacilli</taxon>
        <taxon>Bacillales</taxon>
        <taxon>Sporolactobacillaceae</taxon>
        <taxon>Sporolactobacillus</taxon>
    </lineage>
</organism>
<gene>
    <name evidence="2" type="ORF">ACFSUE_03195</name>
</gene>
<dbReference type="RefSeq" id="WP_253064224.1">
    <property type="nucleotide sequence ID" value="NZ_JAMXWM010000028.1"/>
</dbReference>
<feature type="transmembrane region" description="Helical" evidence="1">
    <location>
        <begin position="372"/>
        <end position="392"/>
    </location>
</feature>
<protein>
    <recommendedName>
        <fullName evidence="4">Integral membrane protein</fullName>
    </recommendedName>
</protein>
<evidence type="ECO:0000313" key="3">
    <source>
        <dbReference type="Proteomes" id="UP001597399"/>
    </source>
</evidence>
<keyword evidence="1" id="KW-0472">Membrane</keyword>
<evidence type="ECO:0008006" key="4">
    <source>
        <dbReference type="Google" id="ProtNLM"/>
    </source>
</evidence>
<sequence length="395" mass="43121">MSFLLCFLAVMLFMLIGEWVSAASKAYIPSVFVTAVLFIVGYWTFIPKDVVTQASYNTEFVQICIALLLVHLGTLMNLRQLIQQWKAVAIALLGVCGTILLTLTIGSFIFDWHTVISAVPPLTGGLVAALLMTDGLRTAGITALVALPVSMFIMHSLIGYPITSMMLKKESQRLINKFRTESIKLDPNRPKMMMNRADSAAVKRIFGLPDDYQTSSFILVRVAIVAALSLFAAQLMHGVINSFVICLIFGVIAHQLGFLEGNALNQAGVFNWLIYGLLAYVFSQLNLTTPSTLAHIIIQIVVLIILGILGMYLASLILAKPFGMSRPMAFACSLTALFGFPADYILTTEVCKNNSSTSDEEEYLLENILPKMLVGGFATVSIASVIIASVFLKLL</sequence>
<feature type="transmembrane region" description="Helical" evidence="1">
    <location>
        <begin position="58"/>
        <end position="76"/>
    </location>
</feature>
<feature type="transmembrane region" description="Helical" evidence="1">
    <location>
        <begin position="214"/>
        <end position="233"/>
    </location>
</feature>
<proteinExistence type="predicted"/>
<dbReference type="EMBL" id="JBHUMQ010000006">
    <property type="protein sequence ID" value="MFD2692652.1"/>
    <property type="molecule type" value="Genomic_DNA"/>
</dbReference>
<keyword evidence="1" id="KW-1133">Transmembrane helix</keyword>
<dbReference type="Proteomes" id="UP001597399">
    <property type="component" value="Unassembled WGS sequence"/>
</dbReference>
<feature type="transmembrane region" description="Helical" evidence="1">
    <location>
        <begin position="27"/>
        <end position="46"/>
    </location>
</feature>
<reference evidence="3" key="1">
    <citation type="journal article" date="2019" name="Int. J. Syst. Evol. Microbiol.">
        <title>The Global Catalogue of Microorganisms (GCM) 10K type strain sequencing project: providing services to taxonomists for standard genome sequencing and annotation.</title>
        <authorList>
            <consortium name="The Broad Institute Genomics Platform"/>
            <consortium name="The Broad Institute Genome Sequencing Center for Infectious Disease"/>
            <person name="Wu L."/>
            <person name="Ma J."/>
        </authorList>
    </citation>
    <scope>NUCLEOTIDE SEQUENCE [LARGE SCALE GENOMIC DNA]</scope>
    <source>
        <strain evidence="3">TISTR 2466</strain>
    </source>
</reference>
<keyword evidence="3" id="KW-1185">Reference proteome</keyword>
<feature type="transmembrane region" description="Helical" evidence="1">
    <location>
        <begin position="139"/>
        <end position="163"/>
    </location>
</feature>
<feature type="transmembrane region" description="Helical" evidence="1">
    <location>
        <begin position="269"/>
        <end position="287"/>
    </location>
</feature>
<comment type="caution">
    <text evidence="2">The sequence shown here is derived from an EMBL/GenBank/DDBJ whole genome shotgun (WGS) entry which is preliminary data.</text>
</comment>
<evidence type="ECO:0000313" key="2">
    <source>
        <dbReference type="EMBL" id="MFD2692652.1"/>
    </source>
</evidence>